<feature type="transmembrane region" description="Helical" evidence="2">
    <location>
        <begin position="12"/>
        <end position="34"/>
    </location>
</feature>
<feature type="compositionally biased region" description="Basic and acidic residues" evidence="1">
    <location>
        <begin position="184"/>
        <end position="197"/>
    </location>
</feature>
<dbReference type="EMBL" id="JANVFS010000033">
    <property type="protein sequence ID" value="KAJ4469932.1"/>
    <property type="molecule type" value="Genomic_DNA"/>
</dbReference>
<feature type="compositionally biased region" description="Basic residues" evidence="1">
    <location>
        <begin position="130"/>
        <end position="149"/>
    </location>
</feature>
<feature type="compositionally biased region" description="Basic residues" evidence="1">
    <location>
        <begin position="166"/>
        <end position="180"/>
    </location>
</feature>
<keyword evidence="2" id="KW-1133">Transmembrane helix</keyword>
<evidence type="ECO:0000313" key="3">
    <source>
        <dbReference type="EMBL" id="KAJ4469932.1"/>
    </source>
</evidence>
<reference evidence="3" key="1">
    <citation type="submission" date="2022-08" db="EMBL/GenBank/DDBJ databases">
        <authorList>
            <consortium name="DOE Joint Genome Institute"/>
            <person name="Min B."/>
            <person name="Riley R."/>
            <person name="Sierra-Patev S."/>
            <person name="Naranjo-Ortiz M."/>
            <person name="Looney B."/>
            <person name="Konkel Z."/>
            <person name="Slot J.C."/>
            <person name="Sakamoto Y."/>
            <person name="Steenwyk J.L."/>
            <person name="Rokas A."/>
            <person name="Carro J."/>
            <person name="Camarero S."/>
            <person name="Ferreira P."/>
            <person name="Molpeceres G."/>
            <person name="Ruiz-Duenas F.J."/>
            <person name="Serrano A."/>
            <person name="Henrissat B."/>
            <person name="Drula E."/>
            <person name="Hughes K.W."/>
            <person name="Mata J.L."/>
            <person name="Ishikawa N.K."/>
            <person name="Vargas-Isla R."/>
            <person name="Ushijima S."/>
            <person name="Smith C.A."/>
            <person name="Ahrendt S."/>
            <person name="Andreopoulos W."/>
            <person name="He G."/>
            <person name="Labutti K."/>
            <person name="Lipzen A."/>
            <person name="Ng V."/>
            <person name="Sandor L."/>
            <person name="Barry K."/>
            <person name="Martinez A.T."/>
            <person name="Xiao Y."/>
            <person name="Gibbons J.G."/>
            <person name="Terashima K."/>
            <person name="Hibbett D.S."/>
            <person name="Grigoriev I.V."/>
        </authorList>
    </citation>
    <scope>NUCLEOTIDE SEQUENCE</scope>
    <source>
        <strain evidence="3">Sp2 HRB7682 ss15</strain>
    </source>
</reference>
<reference evidence="3" key="2">
    <citation type="journal article" date="2023" name="Proc. Natl. Acad. Sci. U.S.A.">
        <title>A global phylogenomic analysis of the shiitake genus Lentinula.</title>
        <authorList>
            <person name="Sierra-Patev S."/>
            <person name="Min B."/>
            <person name="Naranjo-Ortiz M."/>
            <person name="Looney B."/>
            <person name="Konkel Z."/>
            <person name="Slot J.C."/>
            <person name="Sakamoto Y."/>
            <person name="Steenwyk J.L."/>
            <person name="Rokas A."/>
            <person name="Carro J."/>
            <person name="Camarero S."/>
            <person name="Ferreira P."/>
            <person name="Molpeceres G."/>
            <person name="Ruiz-Duenas F.J."/>
            <person name="Serrano A."/>
            <person name="Henrissat B."/>
            <person name="Drula E."/>
            <person name="Hughes K.W."/>
            <person name="Mata J.L."/>
            <person name="Ishikawa N.K."/>
            <person name="Vargas-Isla R."/>
            <person name="Ushijima S."/>
            <person name="Smith C.A."/>
            <person name="Donoghue J."/>
            <person name="Ahrendt S."/>
            <person name="Andreopoulos W."/>
            <person name="He G."/>
            <person name="LaButti K."/>
            <person name="Lipzen A."/>
            <person name="Ng V."/>
            <person name="Riley R."/>
            <person name="Sandor L."/>
            <person name="Barry K."/>
            <person name="Martinez A.T."/>
            <person name="Xiao Y."/>
            <person name="Gibbons J.G."/>
            <person name="Terashima K."/>
            <person name="Grigoriev I.V."/>
            <person name="Hibbett D."/>
        </authorList>
    </citation>
    <scope>NUCLEOTIDE SEQUENCE</scope>
    <source>
        <strain evidence="3">Sp2 HRB7682 ss15</strain>
    </source>
</reference>
<dbReference type="Proteomes" id="UP001150238">
    <property type="component" value="Unassembled WGS sequence"/>
</dbReference>
<feature type="compositionally biased region" description="Basic and acidic residues" evidence="1">
    <location>
        <begin position="247"/>
        <end position="257"/>
    </location>
</feature>
<sequence>MICTNMMDLDVIAIMVMGTASTVMGMIPCPQHLLSTFPPIQLVLLFLLRQIRLHLPLDLLLLLPMHRLRTPVLPPVPTRRLKTLHLLTQNLPSLHHLPRNPKLLLLLMLLPRVAKFLAQKSNVLRVPKTVTRRRRKTTAMAPRRGRRRTIPGQEHGQGKHQGNHAGGRKPNHGGERHRRTLPGQEHRLGGHEEEHVPIHAGGRNPNHRDERHRRTLPGQEQQHGQGEGEVDHAHGGPGDEGENNAMEDGKKHGDKKGAPGGRKQRNRGGRKDKQHGGPGGEKATGRFEDKEPGKEAPGAEDGKPEREGRKSQPQMGRRFPQTSVSYGADLD</sequence>
<feature type="region of interest" description="Disordered" evidence="1">
    <location>
        <begin position="127"/>
        <end position="331"/>
    </location>
</feature>
<organism evidence="3 4">
    <name type="scientific">Lentinula lateritia</name>
    <dbReference type="NCBI Taxonomy" id="40482"/>
    <lineage>
        <taxon>Eukaryota</taxon>
        <taxon>Fungi</taxon>
        <taxon>Dikarya</taxon>
        <taxon>Basidiomycota</taxon>
        <taxon>Agaricomycotina</taxon>
        <taxon>Agaricomycetes</taxon>
        <taxon>Agaricomycetidae</taxon>
        <taxon>Agaricales</taxon>
        <taxon>Marasmiineae</taxon>
        <taxon>Omphalotaceae</taxon>
        <taxon>Lentinula</taxon>
    </lineage>
</organism>
<feature type="compositionally biased region" description="Basic and acidic residues" evidence="1">
    <location>
        <begin position="283"/>
        <end position="294"/>
    </location>
</feature>
<protein>
    <submittedName>
        <fullName evidence="3">Uncharacterized protein</fullName>
    </submittedName>
</protein>
<feature type="compositionally biased region" description="Basic and acidic residues" evidence="1">
    <location>
        <begin position="300"/>
        <end position="310"/>
    </location>
</feature>
<keyword evidence="2" id="KW-0812">Transmembrane</keyword>
<evidence type="ECO:0000256" key="1">
    <source>
        <dbReference type="SAM" id="MobiDB-lite"/>
    </source>
</evidence>
<evidence type="ECO:0000313" key="4">
    <source>
        <dbReference type="Proteomes" id="UP001150238"/>
    </source>
</evidence>
<accession>A0A9W9A054</accession>
<comment type="caution">
    <text evidence="3">The sequence shown here is derived from an EMBL/GenBank/DDBJ whole genome shotgun (WGS) entry which is preliminary data.</text>
</comment>
<keyword evidence="2" id="KW-0472">Membrane</keyword>
<evidence type="ECO:0000256" key="2">
    <source>
        <dbReference type="SAM" id="Phobius"/>
    </source>
</evidence>
<gene>
    <name evidence="3" type="ORF">C8J55DRAFT_523050</name>
</gene>
<dbReference type="AlphaFoldDB" id="A0A9W9A054"/>
<proteinExistence type="predicted"/>
<name>A0A9W9A054_9AGAR</name>